<reference evidence="10 11" key="1">
    <citation type="submission" date="2019-07" db="EMBL/GenBank/DDBJ databases">
        <title>Genomics analysis of Aphanomyces spp. identifies a new class of oomycete effector associated with host adaptation.</title>
        <authorList>
            <person name="Gaulin E."/>
        </authorList>
    </citation>
    <scope>NUCLEOTIDE SEQUENCE [LARGE SCALE GENOMIC DNA]</scope>
    <source>
        <strain evidence="10 11">ATCC 201684</strain>
    </source>
</reference>
<evidence type="ECO:0000256" key="4">
    <source>
        <dbReference type="ARBA" id="ARBA00022692"/>
    </source>
</evidence>
<keyword evidence="6 9" id="KW-1133">Transmembrane helix</keyword>
<comment type="subcellular location">
    <subcellularLocation>
        <location evidence="1">Mitochondrion inner membrane</location>
    </subcellularLocation>
</comment>
<gene>
    <name evidence="10" type="ORF">Ae201684_011037</name>
</gene>
<dbReference type="Proteomes" id="UP000481153">
    <property type="component" value="Unassembled WGS sequence"/>
</dbReference>
<dbReference type="InterPro" id="IPR022533">
    <property type="entry name" value="Cox20"/>
</dbReference>
<dbReference type="OrthoDB" id="14603at2759"/>
<dbReference type="GO" id="GO:0033617">
    <property type="term" value="P:mitochondrial respiratory chain complex IV assembly"/>
    <property type="evidence" value="ECO:0007669"/>
    <property type="project" value="InterPro"/>
</dbReference>
<evidence type="ECO:0000256" key="9">
    <source>
        <dbReference type="SAM" id="Phobius"/>
    </source>
</evidence>
<accession>A0A6G0WW79</accession>
<dbReference type="VEuPathDB" id="FungiDB:AeMF1_004542"/>
<evidence type="ECO:0000256" key="2">
    <source>
        <dbReference type="ARBA" id="ARBA00009575"/>
    </source>
</evidence>
<comment type="caution">
    <text evidence="10">The sequence shown here is derived from an EMBL/GenBank/DDBJ whole genome shotgun (WGS) entry which is preliminary data.</text>
</comment>
<evidence type="ECO:0000256" key="8">
    <source>
        <dbReference type="ARBA" id="ARBA00023136"/>
    </source>
</evidence>
<evidence type="ECO:0000256" key="7">
    <source>
        <dbReference type="ARBA" id="ARBA00023128"/>
    </source>
</evidence>
<evidence type="ECO:0000313" key="11">
    <source>
        <dbReference type="Proteomes" id="UP000481153"/>
    </source>
</evidence>
<keyword evidence="5" id="KW-0999">Mitochondrion inner membrane</keyword>
<dbReference type="PANTHER" id="PTHR31586">
    <property type="entry name" value="CYTOCHROME C OXIDASE PROTEIN 20"/>
    <property type="match status" value="1"/>
</dbReference>
<dbReference type="EMBL" id="VJMJ01000140">
    <property type="protein sequence ID" value="KAF0731734.1"/>
    <property type="molecule type" value="Genomic_DNA"/>
</dbReference>
<evidence type="ECO:0000256" key="6">
    <source>
        <dbReference type="ARBA" id="ARBA00022989"/>
    </source>
</evidence>
<dbReference type="PANTHER" id="PTHR31586:SF1">
    <property type="entry name" value="CYTOCHROME C OXIDASE ASSEMBLY PROTEIN COX20, MITOCHONDRIAL"/>
    <property type="match status" value="1"/>
</dbReference>
<sequence length="102" mass="11248">MTDITSEPCFRSALLWGIATGGAIGLHRFRVSKQVKTACDYALYSFVGVAGVSWIVCRSAQAAKQQQQQQILAAMNVAEEQRPSAQYFRSEVVPRPENDKSP</sequence>
<evidence type="ECO:0000256" key="5">
    <source>
        <dbReference type="ARBA" id="ARBA00022792"/>
    </source>
</evidence>
<keyword evidence="7" id="KW-0496">Mitochondrion</keyword>
<name>A0A6G0WW79_9STRA</name>
<keyword evidence="4 9" id="KW-0812">Transmembrane</keyword>
<dbReference type="GO" id="GO:0005743">
    <property type="term" value="C:mitochondrial inner membrane"/>
    <property type="evidence" value="ECO:0007669"/>
    <property type="project" value="UniProtKB-SubCell"/>
</dbReference>
<evidence type="ECO:0000313" key="10">
    <source>
        <dbReference type="EMBL" id="KAF0731734.1"/>
    </source>
</evidence>
<proteinExistence type="inferred from homology"/>
<evidence type="ECO:0000256" key="3">
    <source>
        <dbReference type="ARBA" id="ARBA00017689"/>
    </source>
</evidence>
<dbReference type="AlphaFoldDB" id="A0A6G0WW79"/>
<protein>
    <recommendedName>
        <fullName evidence="3">Cytochrome c oxidase assembly protein COX20, mitochondrial</fullName>
    </recommendedName>
</protein>
<evidence type="ECO:0000256" key="1">
    <source>
        <dbReference type="ARBA" id="ARBA00004273"/>
    </source>
</evidence>
<feature type="transmembrane region" description="Helical" evidence="9">
    <location>
        <begin position="12"/>
        <end position="29"/>
    </location>
</feature>
<comment type="similarity">
    <text evidence="2">Belongs to the COX20 family.</text>
</comment>
<organism evidence="10 11">
    <name type="scientific">Aphanomyces euteiches</name>
    <dbReference type="NCBI Taxonomy" id="100861"/>
    <lineage>
        <taxon>Eukaryota</taxon>
        <taxon>Sar</taxon>
        <taxon>Stramenopiles</taxon>
        <taxon>Oomycota</taxon>
        <taxon>Saprolegniomycetes</taxon>
        <taxon>Saprolegniales</taxon>
        <taxon>Verrucalvaceae</taxon>
        <taxon>Aphanomyces</taxon>
    </lineage>
</organism>
<keyword evidence="8 9" id="KW-0472">Membrane</keyword>
<keyword evidence="11" id="KW-1185">Reference proteome</keyword>
<dbReference type="Pfam" id="PF12597">
    <property type="entry name" value="Cox20"/>
    <property type="match status" value="1"/>
</dbReference>
<feature type="transmembrane region" description="Helical" evidence="9">
    <location>
        <begin position="41"/>
        <end position="57"/>
    </location>
</feature>